<evidence type="ECO:0000313" key="2">
    <source>
        <dbReference type="EMBL" id="KIM29357.1"/>
    </source>
</evidence>
<reference evidence="2 3" key="1">
    <citation type="submission" date="2014-04" db="EMBL/GenBank/DDBJ databases">
        <authorList>
            <consortium name="DOE Joint Genome Institute"/>
            <person name="Kuo A."/>
            <person name="Zuccaro A."/>
            <person name="Kohler A."/>
            <person name="Nagy L.G."/>
            <person name="Floudas D."/>
            <person name="Copeland A."/>
            <person name="Barry K.W."/>
            <person name="Cichocki N."/>
            <person name="Veneault-Fourrey C."/>
            <person name="LaButti K."/>
            <person name="Lindquist E.A."/>
            <person name="Lipzen A."/>
            <person name="Lundell T."/>
            <person name="Morin E."/>
            <person name="Murat C."/>
            <person name="Sun H."/>
            <person name="Tunlid A."/>
            <person name="Henrissat B."/>
            <person name="Grigoriev I.V."/>
            <person name="Hibbett D.S."/>
            <person name="Martin F."/>
            <person name="Nordberg H.P."/>
            <person name="Cantor M.N."/>
            <person name="Hua S.X."/>
        </authorList>
    </citation>
    <scope>NUCLEOTIDE SEQUENCE [LARGE SCALE GENOMIC DNA]</scope>
    <source>
        <strain evidence="2 3">MAFF 305830</strain>
    </source>
</reference>
<protein>
    <submittedName>
        <fullName evidence="2">Uncharacterized protein</fullName>
    </submittedName>
</protein>
<dbReference type="HOGENOM" id="CLU_1807413_0_0_1"/>
<name>A0A0C2XJW8_SERVB</name>
<evidence type="ECO:0000313" key="3">
    <source>
        <dbReference type="Proteomes" id="UP000054097"/>
    </source>
</evidence>
<sequence>MPKILSREQCQNYSCQSWQPEKRLTRSLSAHLKEKHGFFFYPDGFRAPSVDPFLREPSPRSPTPFTSKSTSKQLWRTTGPTISSILKYDSQLTAELRSPIKQEEQPAGMTSMPAPRRVTKRTRRGISGAQKATIKSKTSLGSL</sequence>
<reference evidence="3" key="2">
    <citation type="submission" date="2015-01" db="EMBL/GenBank/DDBJ databases">
        <title>Evolutionary Origins and Diversification of the Mycorrhizal Mutualists.</title>
        <authorList>
            <consortium name="DOE Joint Genome Institute"/>
            <consortium name="Mycorrhizal Genomics Consortium"/>
            <person name="Kohler A."/>
            <person name="Kuo A."/>
            <person name="Nagy L.G."/>
            <person name="Floudas D."/>
            <person name="Copeland A."/>
            <person name="Barry K.W."/>
            <person name="Cichocki N."/>
            <person name="Veneault-Fourrey C."/>
            <person name="LaButti K."/>
            <person name="Lindquist E.A."/>
            <person name="Lipzen A."/>
            <person name="Lundell T."/>
            <person name="Morin E."/>
            <person name="Murat C."/>
            <person name="Riley R."/>
            <person name="Ohm R."/>
            <person name="Sun H."/>
            <person name="Tunlid A."/>
            <person name="Henrissat B."/>
            <person name="Grigoriev I.V."/>
            <person name="Hibbett D.S."/>
            <person name="Martin F."/>
        </authorList>
    </citation>
    <scope>NUCLEOTIDE SEQUENCE [LARGE SCALE GENOMIC DNA]</scope>
    <source>
        <strain evidence="3">MAFF 305830</strain>
    </source>
</reference>
<evidence type="ECO:0000256" key="1">
    <source>
        <dbReference type="SAM" id="MobiDB-lite"/>
    </source>
</evidence>
<dbReference type="AlphaFoldDB" id="A0A0C2XJW8"/>
<feature type="region of interest" description="Disordered" evidence="1">
    <location>
        <begin position="51"/>
        <end position="76"/>
    </location>
</feature>
<feature type="compositionally biased region" description="Polar residues" evidence="1">
    <location>
        <begin position="133"/>
        <end position="143"/>
    </location>
</feature>
<keyword evidence="3" id="KW-1185">Reference proteome</keyword>
<feature type="region of interest" description="Disordered" evidence="1">
    <location>
        <begin position="98"/>
        <end position="143"/>
    </location>
</feature>
<organism evidence="2 3">
    <name type="scientific">Serendipita vermifera MAFF 305830</name>
    <dbReference type="NCBI Taxonomy" id="933852"/>
    <lineage>
        <taxon>Eukaryota</taxon>
        <taxon>Fungi</taxon>
        <taxon>Dikarya</taxon>
        <taxon>Basidiomycota</taxon>
        <taxon>Agaricomycotina</taxon>
        <taxon>Agaricomycetes</taxon>
        <taxon>Sebacinales</taxon>
        <taxon>Serendipitaceae</taxon>
        <taxon>Serendipita</taxon>
    </lineage>
</organism>
<accession>A0A0C2XJW8</accession>
<dbReference type="Proteomes" id="UP000054097">
    <property type="component" value="Unassembled WGS sequence"/>
</dbReference>
<proteinExistence type="predicted"/>
<gene>
    <name evidence="2" type="ORF">M408DRAFT_23121</name>
</gene>
<dbReference type="EMBL" id="KN824289">
    <property type="protein sequence ID" value="KIM29357.1"/>
    <property type="molecule type" value="Genomic_DNA"/>
</dbReference>